<dbReference type="RefSeq" id="WP_087454614.1">
    <property type="nucleotide sequence ID" value="NZ_CP021417.2"/>
</dbReference>
<sequence length="247" mass="26851">MGSRVEAAGRWVGNQQATGSLTLWTPKNTNTEPDQKEGNSGLYPLAKEPYLLCKVTARNQLRISANPSEQGSLSKVVVRIPDGVPLPDPSDPKILLQASFGSRTNGTGFTTEINERTLTLTLTPEAPLRKLEGVSVVIPDTARYGTTYTDCNITFLGVGKEAPMPTVCSEIDRPIDDRGLAMPWNGNESRSVARKPARVLTEEEKARGNTVYVTASTPNSQSRNFSQLYYQESAGTSFKKSENKPTG</sequence>
<dbReference type="AlphaFoldDB" id="A0A7U5HN40"/>
<proteinExistence type="predicted"/>
<reference evidence="2 3" key="3">
    <citation type="journal article" date="2020" name="Int. J. Syst. Evol. Microbiol.">
        <title>Corynebacterium silvaticum sp. nov., a unique group of NTTB corynebacteria in wild boar and roe deer.</title>
        <authorList>
            <person name="Dangel A."/>
            <person name="Berger A."/>
            <person name="Rau J."/>
            <person name="Eisenberg T."/>
            <person name="Kampfer P."/>
            <person name="Margos G."/>
            <person name="Contzen M."/>
            <person name="Busse H.J."/>
            <person name="Konrad R."/>
            <person name="Peters M."/>
            <person name="Sting R."/>
            <person name="Sing A."/>
        </authorList>
    </citation>
    <scope>NUCLEOTIDE SEQUENCE [LARGE SCALE GENOMIC DNA]</scope>
    <source>
        <strain evidence="2 3">PO100/5</strain>
    </source>
</reference>
<organism evidence="2 3">
    <name type="scientific">Corynebacterium silvaticum</name>
    <dbReference type="NCBI Taxonomy" id="2320431"/>
    <lineage>
        <taxon>Bacteria</taxon>
        <taxon>Bacillati</taxon>
        <taxon>Actinomycetota</taxon>
        <taxon>Actinomycetes</taxon>
        <taxon>Mycobacteriales</taxon>
        <taxon>Corynebacteriaceae</taxon>
        <taxon>Corynebacterium</taxon>
    </lineage>
</organism>
<gene>
    <name evidence="2" type="ORF">CBE74_10670</name>
</gene>
<reference evidence="2 3" key="1">
    <citation type="journal article" date="2014" name="BMC Vet. Res.">
        <title>First report of Corynebacterium pseudotuberculosis from caseous lymphadenitis lesions in Black Alentejano pig (Sus scrofa domesticus).</title>
        <authorList>
            <person name="Oliveira M."/>
            <person name="Barroco C."/>
            <person name="Mottola C."/>
            <person name="Santos R."/>
            <person name="Lemsaddek A."/>
            <person name="Tavares L."/>
            <person name="Semedo-Lemsaddek T."/>
        </authorList>
    </citation>
    <scope>NUCLEOTIDE SEQUENCE [LARGE SCALE GENOMIC DNA]</scope>
    <source>
        <strain evidence="2 3">PO100/5</strain>
    </source>
</reference>
<evidence type="ECO:0000313" key="3">
    <source>
        <dbReference type="Proteomes" id="UP000195652"/>
    </source>
</evidence>
<evidence type="ECO:0000313" key="2">
    <source>
        <dbReference type="EMBL" id="ARU46834.1"/>
    </source>
</evidence>
<reference evidence="2 3" key="2">
    <citation type="journal article" date="2020" name="Antonie Van Leeuwenhoek">
        <title>Phylogenomic characterisation of a novel corynebacterial species pathogenic to animals.</title>
        <authorList>
            <person name="Moller J."/>
            <person name="Musella L."/>
            <person name="Melnikov V."/>
            <person name="Geissdorfer W."/>
            <person name="Burkovski A."/>
            <person name="Sangal V."/>
        </authorList>
    </citation>
    <scope>NUCLEOTIDE SEQUENCE [LARGE SCALE GENOMIC DNA]</scope>
    <source>
        <strain evidence="2 3">PO100/5</strain>
    </source>
</reference>
<keyword evidence="3" id="KW-1185">Reference proteome</keyword>
<reference evidence="2 3" key="4">
    <citation type="journal article" date="2020" name="PLoS ONE">
        <title>Taxonomic classification of strain PO100/5 shows a broader geographic distribution and genetic markers of the recently described Corynebacterium silvaticum.</title>
        <authorList>
            <person name="Viana M.V.C."/>
            <person name="Profeta R."/>
            <person name="da Silva A.L."/>
            <person name="Hurtado R."/>
            <person name="Cerqueira J.C."/>
            <person name="Ribeiro B.F.S."/>
            <person name="Almeida M.O."/>
            <person name="Morais-Rodrigues F."/>
            <person name="Soares S.C."/>
            <person name="Oliveira M."/>
            <person name="Tavares L."/>
            <person name="Figueiredo H."/>
            <person name="Wattam A.R."/>
            <person name="Barh D."/>
            <person name="Ghosh P."/>
            <person name="Silva A."/>
            <person name="Azevedo V."/>
        </authorList>
    </citation>
    <scope>NUCLEOTIDE SEQUENCE [LARGE SCALE GENOMIC DNA]</scope>
    <source>
        <strain evidence="2 3">PO100/5</strain>
    </source>
</reference>
<dbReference type="KEGG" id="csil:CBE74_10670"/>
<feature type="compositionally biased region" description="Polar residues" evidence="1">
    <location>
        <begin position="13"/>
        <end position="32"/>
    </location>
</feature>
<dbReference type="Proteomes" id="UP000195652">
    <property type="component" value="Chromosome"/>
</dbReference>
<dbReference type="GeneID" id="75008679"/>
<accession>A0A7U5HN40</accession>
<feature type="region of interest" description="Disordered" evidence="1">
    <location>
        <begin position="184"/>
        <end position="204"/>
    </location>
</feature>
<dbReference type="EMBL" id="CP021417">
    <property type="protein sequence ID" value="ARU46834.1"/>
    <property type="molecule type" value="Genomic_DNA"/>
</dbReference>
<evidence type="ECO:0000256" key="1">
    <source>
        <dbReference type="SAM" id="MobiDB-lite"/>
    </source>
</evidence>
<name>A0A7U5HN40_9CORY</name>
<feature type="region of interest" description="Disordered" evidence="1">
    <location>
        <begin position="1"/>
        <end position="41"/>
    </location>
</feature>
<protein>
    <submittedName>
        <fullName evidence="2">Uncharacterized protein</fullName>
    </submittedName>
</protein>